<name>A0A1L8EG39_HAEIR</name>
<reference evidence="2" key="1">
    <citation type="submission" date="2017-01" db="EMBL/GenBank/DDBJ databases">
        <title>An insight into the sialome and mialome of the horn fly, Haematobia irritans.</title>
        <authorList>
            <person name="Breijo M."/>
            <person name="Boiani M."/>
            <person name="Ures X."/>
            <person name="Rocha S."/>
            <person name="Sequeira M."/>
            <person name="Ribeiro J.M."/>
        </authorList>
    </citation>
    <scope>NUCLEOTIDE SEQUENCE</scope>
</reference>
<proteinExistence type="predicted"/>
<feature type="chain" id="PRO_5012837912" evidence="1">
    <location>
        <begin position="25"/>
        <end position="214"/>
    </location>
</feature>
<dbReference type="SUPFAM" id="SSF50814">
    <property type="entry name" value="Lipocalins"/>
    <property type="match status" value="1"/>
</dbReference>
<evidence type="ECO:0000313" key="2">
    <source>
        <dbReference type="EMBL" id="JAV17690.1"/>
    </source>
</evidence>
<keyword evidence="1" id="KW-0732">Signal</keyword>
<dbReference type="InterPro" id="IPR012674">
    <property type="entry name" value="Calycin"/>
</dbReference>
<dbReference type="Gene3D" id="2.40.128.20">
    <property type="match status" value="1"/>
</dbReference>
<dbReference type="AlphaFoldDB" id="A0A1L8EG39"/>
<evidence type="ECO:0000256" key="1">
    <source>
        <dbReference type="SAM" id="SignalP"/>
    </source>
</evidence>
<protein>
    <submittedName>
        <fullName evidence="2">Putative lipocalin / cytosolic fatty-acid binding protein family</fullName>
    </submittedName>
</protein>
<accession>A0A1L8EG39</accession>
<feature type="signal peptide" evidence="1">
    <location>
        <begin position="1"/>
        <end position="24"/>
    </location>
</feature>
<dbReference type="EMBL" id="GFDG01001109">
    <property type="protein sequence ID" value="JAV17690.1"/>
    <property type="molecule type" value="Transcribed_RNA"/>
</dbReference>
<organism evidence="2">
    <name type="scientific">Haematobia irritans</name>
    <name type="common">Horn fly</name>
    <name type="synonym">Conops irritans</name>
    <dbReference type="NCBI Taxonomy" id="7368"/>
    <lineage>
        <taxon>Eukaryota</taxon>
        <taxon>Metazoa</taxon>
        <taxon>Ecdysozoa</taxon>
        <taxon>Arthropoda</taxon>
        <taxon>Hexapoda</taxon>
        <taxon>Insecta</taxon>
        <taxon>Pterygota</taxon>
        <taxon>Neoptera</taxon>
        <taxon>Endopterygota</taxon>
        <taxon>Diptera</taxon>
        <taxon>Brachycera</taxon>
        <taxon>Muscomorpha</taxon>
        <taxon>Muscoidea</taxon>
        <taxon>Muscidae</taxon>
        <taxon>Haematobia</taxon>
    </lineage>
</organism>
<sequence>MVQTSRAALCVALMAFLSVMGVNAQTPCQSVVGMQNLNATKLTGVWYESVRAPAANVGCIEIHIESINNDTELAITTWSSSSLSSSYMDQQQSVVLNTTVVNANTGFNVTYNTTNAVTTTYKVVGSDNNYISLCGYTSPDTNTSFGLILTASRSPNATWLQGVVNTTSQVLSNFNSTLAVNVPQMNCYASSASTTLPVLSSVFATIYLFMKFLN</sequence>